<proteinExistence type="predicted"/>
<evidence type="ECO:0000256" key="3">
    <source>
        <dbReference type="ARBA" id="ARBA00023163"/>
    </source>
</evidence>
<comment type="caution">
    <text evidence="5">The sequence shown here is derived from an EMBL/GenBank/DDBJ whole genome shotgun (WGS) entry which is preliminary data.</text>
</comment>
<keyword evidence="6" id="KW-1185">Reference proteome</keyword>
<evidence type="ECO:0000259" key="4">
    <source>
        <dbReference type="PROSITE" id="PS51118"/>
    </source>
</evidence>
<evidence type="ECO:0000256" key="2">
    <source>
        <dbReference type="ARBA" id="ARBA00023125"/>
    </source>
</evidence>
<organism evidence="5 6">
    <name type="scientific">Actinomadura soli</name>
    <dbReference type="NCBI Taxonomy" id="2508997"/>
    <lineage>
        <taxon>Bacteria</taxon>
        <taxon>Bacillati</taxon>
        <taxon>Actinomycetota</taxon>
        <taxon>Actinomycetes</taxon>
        <taxon>Streptosporangiales</taxon>
        <taxon>Thermomonosporaceae</taxon>
        <taxon>Actinomadura</taxon>
    </lineage>
</organism>
<sequence>MDEIRLDEIRYAADCQTRLGLDLLSGTWTGVVLWTLRNGPLRPRELQDRIGGISHKVLNGTLRRLEQNGLVTRRRYAEAPPRVEYGLTEPGRGMLEPLVALSRWTEQYADEVLTAQERALSDR</sequence>
<protein>
    <submittedName>
        <fullName evidence="5">Helix-turn-helix transcriptional regulator</fullName>
    </submittedName>
</protein>
<dbReference type="SUPFAM" id="SSF46785">
    <property type="entry name" value="Winged helix' DNA-binding domain"/>
    <property type="match status" value="1"/>
</dbReference>
<dbReference type="RefSeq" id="WP_138643340.1">
    <property type="nucleotide sequence ID" value="NZ_VCKW01000005.1"/>
</dbReference>
<dbReference type="InterPro" id="IPR036388">
    <property type="entry name" value="WH-like_DNA-bd_sf"/>
</dbReference>
<evidence type="ECO:0000313" key="5">
    <source>
        <dbReference type="EMBL" id="TMR07091.1"/>
    </source>
</evidence>
<dbReference type="GO" id="GO:0003677">
    <property type="term" value="F:DNA binding"/>
    <property type="evidence" value="ECO:0007669"/>
    <property type="project" value="UniProtKB-KW"/>
</dbReference>
<dbReference type="Gene3D" id="1.10.10.10">
    <property type="entry name" value="Winged helix-like DNA-binding domain superfamily/Winged helix DNA-binding domain"/>
    <property type="match status" value="1"/>
</dbReference>
<dbReference type="InterPro" id="IPR002577">
    <property type="entry name" value="HTH_HxlR"/>
</dbReference>
<dbReference type="PANTHER" id="PTHR33204">
    <property type="entry name" value="TRANSCRIPTIONAL REGULATOR, MARR FAMILY"/>
    <property type="match status" value="1"/>
</dbReference>
<dbReference type="OrthoDB" id="370168at2"/>
<dbReference type="Proteomes" id="UP000309174">
    <property type="component" value="Unassembled WGS sequence"/>
</dbReference>
<gene>
    <name evidence="5" type="ORF">ETD83_02190</name>
</gene>
<evidence type="ECO:0000313" key="6">
    <source>
        <dbReference type="Proteomes" id="UP000309174"/>
    </source>
</evidence>
<dbReference type="Pfam" id="PF01638">
    <property type="entry name" value="HxlR"/>
    <property type="match status" value="1"/>
</dbReference>
<keyword evidence="1" id="KW-0805">Transcription regulation</keyword>
<accession>A0A5C4JJS9</accession>
<keyword evidence="2" id="KW-0238">DNA-binding</keyword>
<feature type="domain" description="HTH hxlR-type" evidence="4">
    <location>
        <begin position="15"/>
        <end position="113"/>
    </location>
</feature>
<evidence type="ECO:0000256" key="1">
    <source>
        <dbReference type="ARBA" id="ARBA00023015"/>
    </source>
</evidence>
<dbReference type="PANTHER" id="PTHR33204:SF37">
    <property type="entry name" value="HTH-TYPE TRANSCRIPTIONAL REGULATOR YODB"/>
    <property type="match status" value="1"/>
</dbReference>
<reference evidence="5 6" key="1">
    <citation type="submission" date="2019-05" db="EMBL/GenBank/DDBJ databases">
        <title>Draft genome sequence of Actinomadura sp. 14C53.</title>
        <authorList>
            <person name="Saricaoglu S."/>
            <person name="Isik K."/>
        </authorList>
    </citation>
    <scope>NUCLEOTIDE SEQUENCE [LARGE SCALE GENOMIC DNA]</scope>
    <source>
        <strain evidence="5 6">14C53</strain>
    </source>
</reference>
<keyword evidence="3" id="KW-0804">Transcription</keyword>
<dbReference type="AlphaFoldDB" id="A0A5C4JJS9"/>
<name>A0A5C4JJS9_9ACTN</name>
<dbReference type="PROSITE" id="PS51118">
    <property type="entry name" value="HTH_HXLR"/>
    <property type="match status" value="1"/>
</dbReference>
<dbReference type="EMBL" id="VCKW01000005">
    <property type="protein sequence ID" value="TMR07091.1"/>
    <property type="molecule type" value="Genomic_DNA"/>
</dbReference>
<dbReference type="InterPro" id="IPR036390">
    <property type="entry name" value="WH_DNA-bd_sf"/>
</dbReference>